<dbReference type="AlphaFoldDB" id="A0AA35SKN5"/>
<dbReference type="InterPro" id="IPR052344">
    <property type="entry name" value="Transposase-related"/>
</dbReference>
<organism evidence="2 3">
    <name type="scientific">Geodia barretti</name>
    <name type="common">Barrett's horny sponge</name>
    <dbReference type="NCBI Taxonomy" id="519541"/>
    <lineage>
        <taxon>Eukaryota</taxon>
        <taxon>Metazoa</taxon>
        <taxon>Porifera</taxon>
        <taxon>Demospongiae</taxon>
        <taxon>Heteroscleromorpha</taxon>
        <taxon>Tetractinellida</taxon>
        <taxon>Astrophorina</taxon>
        <taxon>Geodiidae</taxon>
        <taxon>Geodia</taxon>
    </lineage>
</organism>
<gene>
    <name evidence="2" type="ORF">GBAR_LOCUS17228</name>
</gene>
<proteinExistence type="predicted"/>
<dbReference type="EMBL" id="CASHTH010002475">
    <property type="protein sequence ID" value="CAI8030381.1"/>
    <property type="molecule type" value="Genomic_DNA"/>
</dbReference>
<reference evidence="2" key="1">
    <citation type="submission" date="2023-03" db="EMBL/GenBank/DDBJ databases">
        <authorList>
            <person name="Steffen K."/>
            <person name="Cardenas P."/>
        </authorList>
    </citation>
    <scope>NUCLEOTIDE SEQUENCE</scope>
</reference>
<comment type="caution">
    <text evidence="2">The sequence shown here is derived from an EMBL/GenBank/DDBJ whole genome shotgun (WGS) entry which is preliminary data.</text>
</comment>
<keyword evidence="3" id="KW-1185">Reference proteome</keyword>
<dbReference type="Pfam" id="PF03050">
    <property type="entry name" value="DDE_Tnp_IS66"/>
    <property type="match status" value="1"/>
</dbReference>
<dbReference type="Proteomes" id="UP001174909">
    <property type="component" value="Unassembled WGS sequence"/>
</dbReference>
<sequence length="135" mass="15150">MELRQSYRRGEASDYVAETERLRREVSYHLRDRPMPDRDNGRLQNELGWHDDRGNLLRFLDDPGIEPTNNRAERALRGAVIARKVSHCSKNEDGADAFSAFTSVIRTLARNGGDQPLVDGLCGVFSGAPVHARST</sequence>
<dbReference type="PANTHER" id="PTHR33678">
    <property type="entry name" value="BLL1576 PROTEIN"/>
    <property type="match status" value="1"/>
</dbReference>
<feature type="domain" description="Transposase IS66 central" evidence="1">
    <location>
        <begin position="5"/>
        <end position="96"/>
    </location>
</feature>
<name>A0AA35SKN5_GEOBA</name>
<protein>
    <recommendedName>
        <fullName evidence="1">Transposase IS66 central domain-containing protein</fullName>
    </recommendedName>
</protein>
<evidence type="ECO:0000259" key="1">
    <source>
        <dbReference type="Pfam" id="PF03050"/>
    </source>
</evidence>
<evidence type="ECO:0000313" key="2">
    <source>
        <dbReference type="EMBL" id="CAI8030381.1"/>
    </source>
</evidence>
<evidence type="ECO:0000313" key="3">
    <source>
        <dbReference type="Proteomes" id="UP001174909"/>
    </source>
</evidence>
<accession>A0AA35SKN5</accession>
<dbReference type="InterPro" id="IPR004291">
    <property type="entry name" value="Transposase_IS66_central"/>
</dbReference>